<comment type="similarity">
    <text evidence="1">Belongs to the peptidase C40 family.</text>
</comment>
<protein>
    <submittedName>
        <fullName evidence="9">NlpC/P60 family protein</fullName>
    </submittedName>
</protein>
<dbReference type="Pfam" id="PF00877">
    <property type="entry name" value="NLPC_P60"/>
    <property type="match status" value="1"/>
</dbReference>
<evidence type="ECO:0000256" key="2">
    <source>
        <dbReference type="ARBA" id="ARBA00022670"/>
    </source>
</evidence>
<dbReference type="Proteomes" id="UP001299235">
    <property type="component" value="Unassembled WGS sequence"/>
</dbReference>
<reference evidence="9 10" key="1">
    <citation type="submission" date="2021-10" db="EMBL/GenBank/DDBJ databases">
        <title>Anaerobic single-cell dispensing facilitates the cultivation of human gut bacteria.</title>
        <authorList>
            <person name="Afrizal A."/>
        </authorList>
    </citation>
    <scope>NUCLEOTIDE SEQUENCE [LARGE SCALE GENOMIC DNA]</scope>
    <source>
        <strain evidence="9 10">CLA-AA-H246</strain>
    </source>
</reference>
<proteinExistence type="inferred from homology"/>
<dbReference type="PROSITE" id="PS51935">
    <property type="entry name" value="NLPC_P60"/>
    <property type="match status" value="1"/>
</dbReference>
<dbReference type="PANTHER" id="PTHR47053:SF1">
    <property type="entry name" value="MUREIN DD-ENDOPEPTIDASE MEPH-RELATED"/>
    <property type="match status" value="1"/>
</dbReference>
<gene>
    <name evidence="9" type="ORF">LKD42_14490</name>
</gene>
<evidence type="ECO:0000259" key="7">
    <source>
        <dbReference type="PROSITE" id="PS50911"/>
    </source>
</evidence>
<organism evidence="9 10">
    <name type="scientific">Hominisplanchenecus faecis</name>
    <dbReference type="NCBI Taxonomy" id="2885351"/>
    <lineage>
        <taxon>Bacteria</taxon>
        <taxon>Bacillati</taxon>
        <taxon>Bacillota</taxon>
        <taxon>Clostridia</taxon>
        <taxon>Lachnospirales</taxon>
        <taxon>Lachnospiraceae</taxon>
        <taxon>Hominisplanchenecus</taxon>
    </lineage>
</organism>
<evidence type="ECO:0000256" key="6">
    <source>
        <dbReference type="SAM" id="SignalP"/>
    </source>
</evidence>
<dbReference type="InterPro" id="IPR051202">
    <property type="entry name" value="Peptidase_C40"/>
</dbReference>
<name>A0ABS8F0A9_9FIRM</name>
<dbReference type="EMBL" id="JAJEQE010000080">
    <property type="protein sequence ID" value="MCC2150434.1"/>
    <property type="molecule type" value="Genomic_DNA"/>
</dbReference>
<comment type="caution">
    <text evidence="9">The sequence shown here is derived from an EMBL/GenBank/DDBJ whole genome shotgun (WGS) entry which is preliminary data.</text>
</comment>
<evidence type="ECO:0000256" key="5">
    <source>
        <dbReference type="SAM" id="MobiDB-lite"/>
    </source>
</evidence>
<keyword evidence="2" id="KW-0645">Protease</keyword>
<sequence>MKNRYLYKLGCMMLVGSMLMSTAPVAYASSLQTELQKEAESNKEGSQTETSQPETSQSETPATETETSQPETKPELETRQTETAAAETETNASQTGDTDASKEDGTSDSDKKDDGSDKKDGDKKPDGDSKDDKNKKDNADDKNSQKGDIQKPDDESEQVDHSDAAADYASNIIAGNSVYLGELSSEYGISFDEEFEKTMDKIEADYKEFLDKPEDFLAENWQDVLAVYVMKYGQDAGIKMDKSCRDDLEQIFFLMNVRSNSAILRKLEKIQKEEVSETEGRSAETEKAAEAEESTETEKATDAEESTETEKAADAEESTETKKVAETDAKEYRALSVQDYIALYGADEEQTAILEKYTSTKCRQLCAIVTASKGFVRSEAGSDVSEERVSIVAAACSLIGKVGYFWGGKSYAIGWDDSWGSPMTVSAEGSKSSGTVRSYGLDCSGFVAWSYYNGLGGKDAGIGNHTTTQWNASEMVDSQSAKPGDLVFYHPASAGDDNHVGIVVGVNDNGSLLVVHCSSSQNGVMTGEAWSAGFQYVRSPLGLE</sequence>
<feature type="region of interest" description="Disordered" evidence="5">
    <location>
        <begin position="274"/>
        <end position="325"/>
    </location>
</feature>
<feature type="signal peptide" evidence="6">
    <location>
        <begin position="1"/>
        <end position="28"/>
    </location>
</feature>
<feature type="compositionally biased region" description="Polar residues" evidence="5">
    <location>
        <begin position="44"/>
        <end position="71"/>
    </location>
</feature>
<evidence type="ECO:0000259" key="8">
    <source>
        <dbReference type="PROSITE" id="PS51935"/>
    </source>
</evidence>
<feature type="chain" id="PRO_5045954998" evidence="6">
    <location>
        <begin position="29"/>
        <end position="544"/>
    </location>
</feature>
<dbReference type="InterPro" id="IPR007921">
    <property type="entry name" value="CHAP_dom"/>
</dbReference>
<dbReference type="SUPFAM" id="SSF54001">
    <property type="entry name" value="Cysteine proteinases"/>
    <property type="match status" value="1"/>
</dbReference>
<keyword evidence="10" id="KW-1185">Reference proteome</keyword>
<feature type="compositionally biased region" description="Low complexity" evidence="5">
    <location>
        <begin position="81"/>
        <end position="92"/>
    </location>
</feature>
<keyword evidence="6" id="KW-0732">Signal</keyword>
<dbReference type="InterPro" id="IPR000064">
    <property type="entry name" value="NLP_P60_dom"/>
</dbReference>
<keyword evidence="4" id="KW-0788">Thiol protease</keyword>
<dbReference type="InterPro" id="IPR038765">
    <property type="entry name" value="Papain-like_cys_pep_sf"/>
</dbReference>
<accession>A0ABS8F0A9</accession>
<feature type="region of interest" description="Disordered" evidence="5">
    <location>
        <begin position="32"/>
        <end position="162"/>
    </location>
</feature>
<feature type="domain" description="NlpC/P60" evidence="8">
    <location>
        <begin position="385"/>
        <end position="541"/>
    </location>
</feature>
<dbReference type="Gene3D" id="3.90.1720.10">
    <property type="entry name" value="endopeptidase domain like (from Nostoc punctiforme)"/>
    <property type="match status" value="1"/>
</dbReference>
<dbReference type="RefSeq" id="WP_248836112.1">
    <property type="nucleotide sequence ID" value="NZ_JAJEQE010000080.1"/>
</dbReference>
<evidence type="ECO:0000313" key="10">
    <source>
        <dbReference type="Proteomes" id="UP001299235"/>
    </source>
</evidence>
<evidence type="ECO:0000256" key="3">
    <source>
        <dbReference type="ARBA" id="ARBA00022801"/>
    </source>
</evidence>
<feature type="compositionally biased region" description="Basic and acidic residues" evidence="5">
    <location>
        <begin position="99"/>
        <end position="162"/>
    </location>
</feature>
<dbReference type="PANTHER" id="PTHR47053">
    <property type="entry name" value="MUREIN DD-ENDOPEPTIDASE MEPH-RELATED"/>
    <property type="match status" value="1"/>
</dbReference>
<feature type="domain" description="Peptidase C51" evidence="7">
    <location>
        <begin position="418"/>
        <end position="538"/>
    </location>
</feature>
<evidence type="ECO:0000313" key="9">
    <source>
        <dbReference type="EMBL" id="MCC2150434.1"/>
    </source>
</evidence>
<evidence type="ECO:0000256" key="1">
    <source>
        <dbReference type="ARBA" id="ARBA00007074"/>
    </source>
</evidence>
<dbReference type="PROSITE" id="PS50911">
    <property type="entry name" value="CHAP"/>
    <property type="match status" value="1"/>
</dbReference>
<keyword evidence="3" id="KW-0378">Hydrolase</keyword>
<evidence type="ECO:0000256" key="4">
    <source>
        <dbReference type="ARBA" id="ARBA00022807"/>
    </source>
</evidence>